<dbReference type="InterPro" id="IPR029419">
    <property type="entry name" value="Arg_succ_lyase_C"/>
</dbReference>
<evidence type="ECO:0000259" key="5">
    <source>
        <dbReference type="Pfam" id="PF14698"/>
    </source>
</evidence>
<dbReference type="Proteomes" id="UP000317265">
    <property type="component" value="Unassembled WGS sequence"/>
</dbReference>
<evidence type="ECO:0000256" key="3">
    <source>
        <dbReference type="SAM" id="Coils"/>
    </source>
</evidence>
<dbReference type="InterPro" id="IPR000362">
    <property type="entry name" value="Fumarate_lyase_fam"/>
</dbReference>
<reference evidence="7 9" key="1">
    <citation type="journal article" date="2019" name="Nat. Microbiol.">
        <title>Expanding anaerobic alkane metabolism in the domain of Archaea.</title>
        <authorList>
            <person name="Wang Y."/>
            <person name="Wegener G."/>
            <person name="Hou J."/>
            <person name="Wang F."/>
            <person name="Xiao X."/>
        </authorList>
    </citation>
    <scope>NUCLEOTIDE SEQUENCE [LARGE SCALE GENOMIC DNA]</scope>
    <source>
        <strain evidence="7">WYZ-LMO11</strain>
    </source>
</reference>
<dbReference type="Proteomes" id="UP000316080">
    <property type="component" value="Unassembled WGS sequence"/>
</dbReference>
<proteinExistence type="inferred from homology"/>
<protein>
    <recommendedName>
        <fullName evidence="1 2">Argininosuccinate lyase</fullName>
        <shortName evidence="1">ASAL</shortName>
        <ecNumber evidence="1 2">4.3.2.1</ecNumber>
    </recommendedName>
    <alternativeName>
        <fullName evidence="1">Arginosuccinase</fullName>
    </alternativeName>
</protein>
<accession>A0A520KGS1</accession>
<dbReference type="GO" id="GO:0004056">
    <property type="term" value="F:argininosuccinate lyase activity"/>
    <property type="evidence" value="ECO:0007669"/>
    <property type="project" value="UniProtKB-UniRule"/>
</dbReference>
<keyword evidence="3" id="KW-0175">Coiled coil</keyword>
<dbReference type="PRINTS" id="PR00149">
    <property type="entry name" value="FUMRATELYASE"/>
</dbReference>
<dbReference type="HAMAP" id="MF_00006">
    <property type="entry name" value="Arg_succ_lyase"/>
    <property type="match status" value="1"/>
</dbReference>
<dbReference type="GO" id="GO:0005829">
    <property type="term" value="C:cytosol"/>
    <property type="evidence" value="ECO:0007669"/>
    <property type="project" value="TreeGrafter"/>
</dbReference>
<dbReference type="PANTHER" id="PTHR43814:SF1">
    <property type="entry name" value="ARGININOSUCCINATE LYASE"/>
    <property type="match status" value="1"/>
</dbReference>
<name>A0A520KGS1_9CREN</name>
<dbReference type="CDD" id="cd01359">
    <property type="entry name" value="Argininosuccinate_lyase"/>
    <property type="match status" value="1"/>
</dbReference>
<evidence type="ECO:0000256" key="2">
    <source>
        <dbReference type="NCBIfam" id="TIGR00838"/>
    </source>
</evidence>
<feature type="domain" description="Fumarate lyase N-terminal" evidence="4">
    <location>
        <begin position="22"/>
        <end position="296"/>
    </location>
</feature>
<dbReference type="NCBIfam" id="TIGR00838">
    <property type="entry name" value="argH"/>
    <property type="match status" value="1"/>
</dbReference>
<dbReference type="AlphaFoldDB" id="A0A520KGS1"/>
<dbReference type="InterPro" id="IPR022761">
    <property type="entry name" value="Fumarate_lyase_N"/>
</dbReference>
<evidence type="ECO:0000313" key="8">
    <source>
        <dbReference type="Proteomes" id="UP000316080"/>
    </source>
</evidence>
<keyword evidence="1" id="KW-0963">Cytoplasm</keyword>
<dbReference type="Pfam" id="PF14698">
    <property type="entry name" value="ASL_C2"/>
    <property type="match status" value="1"/>
</dbReference>
<evidence type="ECO:0000259" key="4">
    <source>
        <dbReference type="Pfam" id="PF00206"/>
    </source>
</evidence>
<dbReference type="EMBL" id="QNVI01000045">
    <property type="protein sequence ID" value="TDA38636.1"/>
    <property type="molecule type" value="Genomic_DNA"/>
</dbReference>
<evidence type="ECO:0000313" key="6">
    <source>
        <dbReference type="EMBL" id="RZN57471.1"/>
    </source>
</evidence>
<comment type="catalytic activity">
    <reaction evidence="1">
        <text>2-(N(omega)-L-arginino)succinate = fumarate + L-arginine</text>
        <dbReference type="Rhea" id="RHEA:24020"/>
        <dbReference type="ChEBI" id="CHEBI:29806"/>
        <dbReference type="ChEBI" id="CHEBI:32682"/>
        <dbReference type="ChEBI" id="CHEBI:57472"/>
        <dbReference type="EC" id="4.3.2.1"/>
    </reaction>
</comment>
<dbReference type="InterPro" id="IPR009049">
    <property type="entry name" value="Argininosuccinate_lyase"/>
</dbReference>
<dbReference type="EMBL" id="RXIH01000006">
    <property type="protein sequence ID" value="RZN57471.1"/>
    <property type="molecule type" value="Genomic_DNA"/>
</dbReference>
<dbReference type="SUPFAM" id="SSF48557">
    <property type="entry name" value="L-aspartase-like"/>
    <property type="match status" value="1"/>
</dbReference>
<feature type="coiled-coil region" evidence="3">
    <location>
        <begin position="456"/>
        <end position="483"/>
    </location>
</feature>
<comment type="similarity">
    <text evidence="1">Belongs to the lyase 1 family. Argininosuccinate lyase subfamily.</text>
</comment>
<dbReference type="EC" id="4.3.2.1" evidence="1 2"/>
<keyword evidence="1" id="KW-0055">Arginine biosynthesis</keyword>
<dbReference type="PANTHER" id="PTHR43814">
    <property type="entry name" value="ARGININOSUCCINATE LYASE"/>
    <property type="match status" value="1"/>
</dbReference>
<dbReference type="UniPathway" id="UPA00068">
    <property type="reaction ID" value="UER00114"/>
</dbReference>
<dbReference type="Pfam" id="PF00206">
    <property type="entry name" value="Lyase_1"/>
    <property type="match status" value="1"/>
</dbReference>
<keyword evidence="1 6" id="KW-0456">Lyase</keyword>
<feature type="domain" description="Argininosuccinate lyase C-terminal" evidence="5">
    <location>
        <begin position="359"/>
        <end position="431"/>
    </location>
</feature>
<dbReference type="Gene3D" id="1.10.275.10">
    <property type="entry name" value="Fumarase/aspartase (N-terminal domain)"/>
    <property type="match status" value="1"/>
</dbReference>
<evidence type="ECO:0000313" key="7">
    <source>
        <dbReference type="EMBL" id="TDA38636.1"/>
    </source>
</evidence>
<comment type="subcellular location">
    <subcellularLocation>
        <location evidence="1">Cytoplasm</location>
    </subcellularLocation>
</comment>
<comment type="pathway">
    <text evidence="1">Amino-acid biosynthesis; L-arginine biosynthesis; L-arginine from L-ornithine and carbamoyl phosphate: step 3/3.</text>
</comment>
<dbReference type="PRINTS" id="PR00145">
    <property type="entry name" value="ARGSUCLYASE"/>
</dbReference>
<dbReference type="Gene3D" id="1.20.200.10">
    <property type="entry name" value="Fumarase/aspartase (Central domain)"/>
    <property type="match status" value="1"/>
</dbReference>
<reference evidence="6 8" key="2">
    <citation type="journal article" date="2019" name="Nat. Microbiol.">
        <title>Wide diversity of methane and short-chain alkane metabolisms in uncultured archaea.</title>
        <authorList>
            <person name="Borrel G."/>
            <person name="Adam P.S."/>
            <person name="McKay L.J."/>
            <person name="Chen L.X."/>
            <person name="Sierra-Garcia I.N."/>
            <person name="Sieber C.M."/>
            <person name="Letourneur Q."/>
            <person name="Ghozlane A."/>
            <person name="Andersen G.L."/>
            <person name="Li W.J."/>
            <person name="Hallam S.J."/>
            <person name="Muyzer G."/>
            <person name="de Oliveira V.M."/>
            <person name="Inskeep W.P."/>
            <person name="Banfield J.F."/>
            <person name="Gribaldo S."/>
        </authorList>
    </citation>
    <scope>NUCLEOTIDE SEQUENCE [LARGE SCALE GENOMIC DNA]</scope>
    <source>
        <strain evidence="6">Verst-YHS</strain>
    </source>
</reference>
<sequence length="484" mass="55529">MKIVRGGRLSEIKSKDIIEFISSYRHDNYIVDEVIEINIAYLLCLLDVGIIKKEEARAIANVLKEMKIDNIPPEMEDIHMVIESKIIEKLGEEIGGKIHTGKSRNDQVATALRMRLRRFIIDICKELIRLQECLINKSINYKNSIMPGFTHLQHAQPTTISHYLMAYFYMFNRHFERLISCYKRVNLSPMGAAALAGTGYPINRKKLAEYLGFDDIIENTLDAVSTRDFILETISSLAIMMIDLSRIAEEIIIWASSEFNYIELPDEHSSTSSIMPQKKNPVTAEIIRAKCGDVIGDMISVFTIMKGLPLAYNLDMQELTPHLWNTCEMSKKSLRIMSDLIDKIIFNEKRLRESVEKGYSVATELADTLVRNYNIAFRKAHYIIGEIIREIYPLSFSEVGEKRIAEIISSKIGKNVEIELVKKAINPEYNVNIRKTIGGPSIEENERMINKGMEILEKNKDIVNNLEKKIRDTKEKMMILINSL</sequence>
<organism evidence="6 8">
    <name type="scientific">Thermoproteota archaeon</name>
    <dbReference type="NCBI Taxonomy" id="2056631"/>
    <lineage>
        <taxon>Archaea</taxon>
        <taxon>Thermoproteota</taxon>
    </lineage>
</organism>
<evidence type="ECO:0000313" key="9">
    <source>
        <dbReference type="Proteomes" id="UP000317265"/>
    </source>
</evidence>
<dbReference type="Gene3D" id="1.10.40.30">
    <property type="entry name" value="Fumarase/aspartase (C-terminal domain)"/>
    <property type="match status" value="1"/>
</dbReference>
<keyword evidence="1" id="KW-0028">Amino-acid biosynthesis</keyword>
<dbReference type="InterPro" id="IPR024083">
    <property type="entry name" value="Fumarase/histidase_N"/>
</dbReference>
<dbReference type="GO" id="GO:0042450">
    <property type="term" value="P:L-arginine biosynthetic process via ornithine"/>
    <property type="evidence" value="ECO:0007669"/>
    <property type="project" value="UniProtKB-UniRule"/>
</dbReference>
<comment type="caution">
    <text evidence="6">The sequence shown here is derived from an EMBL/GenBank/DDBJ whole genome shotgun (WGS) entry which is preliminary data.</text>
</comment>
<gene>
    <name evidence="1 6" type="primary">argH</name>
    <name evidence="7" type="ORF">DSO09_03945</name>
    <name evidence="6" type="ORF">EF809_00760</name>
</gene>
<dbReference type="InterPro" id="IPR008948">
    <property type="entry name" value="L-Aspartase-like"/>
</dbReference>
<evidence type="ECO:0000256" key="1">
    <source>
        <dbReference type="HAMAP-Rule" id="MF_00006"/>
    </source>
</evidence>